<dbReference type="Gene3D" id="3.90.550.10">
    <property type="entry name" value="Spore Coat Polysaccharide Biosynthesis Protein SpsA, Chain A"/>
    <property type="match status" value="1"/>
</dbReference>
<protein>
    <submittedName>
        <fullName evidence="1">Acylneuraminate cytidylyltransferase family protein</fullName>
    </submittedName>
</protein>
<dbReference type="EMBL" id="DYWT01000313">
    <property type="protein sequence ID" value="HJF34255.1"/>
    <property type="molecule type" value="Genomic_DNA"/>
</dbReference>
<proteinExistence type="predicted"/>
<evidence type="ECO:0000313" key="2">
    <source>
        <dbReference type="Proteomes" id="UP000698173"/>
    </source>
</evidence>
<organism evidence="1 2">
    <name type="scientific">Sporosarcina psychrophila</name>
    <name type="common">Bacillus psychrophilus</name>
    <dbReference type="NCBI Taxonomy" id="1476"/>
    <lineage>
        <taxon>Bacteria</taxon>
        <taxon>Bacillati</taxon>
        <taxon>Bacillota</taxon>
        <taxon>Bacilli</taxon>
        <taxon>Bacillales</taxon>
        <taxon>Caryophanaceae</taxon>
        <taxon>Sporosarcina</taxon>
    </lineage>
</organism>
<dbReference type="Proteomes" id="UP000698173">
    <property type="component" value="Unassembled WGS sequence"/>
</dbReference>
<dbReference type="PANTHER" id="PTHR21485">
    <property type="entry name" value="HAD SUPERFAMILY MEMBERS CMAS AND KDSC"/>
    <property type="match status" value="1"/>
</dbReference>
<gene>
    <name evidence="1" type="ORF">K8V56_21030</name>
</gene>
<dbReference type="AlphaFoldDB" id="A0A921KEV9"/>
<dbReference type="GO" id="GO:0008781">
    <property type="term" value="F:N-acylneuraminate cytidylyltransferase activity"/>
    <property type="evidence" value="ECO:0007669"/>
    <property type="project" value="TreeGrafter"/>
</dbReference>
<dbReference type="Pfam" id="PF02348">
    <property type="entry name" value="CTP_transf_3"/>
    <property type="match status" value="1"/>
</dbReference>
<dbReference type="SUPFAM" id="SSF53448">
    <property type="entry name" value="Nucleotide-diphospho-sugar transferases"/>
    <property type="match status" value="1"/>
</dbReference>
<reference evidence="1" key="2">
    <citation type="submission" date="2021-09" db="EMBL/GenBank/DDBJ databases">
        <authorList>
            <person name="Gilroy R."/>
        </authorList>
    </citation>
    <scope>NUCLEOTIDE SEQUENCE</scope>
    <source>
        <strain evidence="1">CHK171-7178</strain>
    </source>
</reference>
<dbReference type="InterPro" id="IPR050793">
    <property type="entry name" value="CMP-NeuNAc_synthase"/>
</dbReference>
<keyword evidence="1" id="KW-0548">Nucleotidyltransferase</keyword>
<name>A0A921KEV9_SPOPS</name>
<comment type="caution">
    <text evidence="1">The sequence shown here is derived from an EMBL/GenBank/DDBJ whole genome shotgun (WGS) entry which is preliminary data.</text>
</comment>
<dbReference type="CDD" id="cd02513">
    <property type="entry name" value="CMP-NeuAc_Synthase"/>
    <property type="match status" value="1"/>
</dbReference>
<evidence type="ECO:0000313" key="1">
    <source>
        <dbReference type="EMBL" id="HJF34255.1"/>
    </source>
</evidence>
<accession>A0A921KEV9</accession>
<reference evidence="1" key="1">
    <citation type="journal article" date="2021" name="PeerJ">
        <title>Extensive microbial diversity within the chicken gut microbiome revealed by metagenomics and culture.</title>
        <authorList>
            <person name="Gilroy R."/>
            <person name="Ravi A."/>
            <person name="Getino M."/>
            <person name="Pursley I."/>
            <person name="Horton D.L."/>
            <person name="Alikhan N.F."/>
            <person name="Baker D."/>
            <person name="Gharbi K."/>
            <person name="Hall N."/>
            <person name="Watson M."/>
            <person name="Adriaenssens E.M."/>
            <person name="Foster-Nyarko E."/>
            <person name="Jarju S."/>
            <person name="Secka A."/>
            <person name="Antonio M."/>
            <person name="Oren A."/>
            <person name="Chaudhuri R.R."/>
            <person name="La Ragione R."/>
            <person name="Hildebrand F."/>
            <person name="Pallen M.J."/>
        </authorList>
    </citation>
    <scope>NUCLEOTIDE SEQUENCE</scope>
    <source>
        <strain evidence="1">CHK171-7178</strain>
    </source>
</reference>
<dbReference type="InterPro" id="IPR029044">
    <property type="entry name" value="Nucleotide-diphossugar_trans"/>
</dbReference>
<keyword evidence="1" id="KW-0808">Transferase</keyword>
<dbReference type="PANTHER" id="PTHR21485:SF6">
    <property type="entry name" value="N-ACYLNEURAMINATE CYTIDYLYLTRANSFERASE-RELATED"/>
    <property type="match status" value="1"/>
</dbReference>
<dbReference type="InterPro" id="IPR003329">
    <property type="entry name" value="Cytidylyl_trans"/>
</dbReference>
<sequence length="227" mass="25441">MINGKKVLAIIPARGGSKGIVRKNVRQLAGKPLIAWTIEEAKKSKYIDRLIVSSEDEEIIGTAIACGCDVPFVRPDELALDSTPGIDPVLHALEEIQGYDYVVLLQPTSPLRLVEDIEGCIENLMETGSPACVSVTEPDSSPYWMYTVNAKGTMQPLIKQDELVTRRQDLPIVYGLNGAVYVAQTEWLQKSQSFLTKETTVFVMPKSRSYDIDTEEDFLWCEWMLRK</sequence>